<evidence type="ECO:0000313" key="4">
    <source>
        <dbReference type="EMBL" id="EFO60873.1"/>
    </source>
</evidence>
<feature type="signal peptide" evidence="2">
    <location>
        <begin position="1"/>
        <end position="19"/>
    </location>
</feature>
<proteinExistence type="predicted"/>
<dbReference type="InterPro" id="IPR052798">
    <property type="entry name" value="Giardia_VSA"/>
</dbReference>
<feature type="chain" id="PRO_5003145340" evidence="2">
    <location>
        <begin position="20"/>
        <end position="585"/>
    </location>
</feature>
<protein>
    <submittedName>
        <fullName evidence="4">VSP</fullName>
    </submittedName>
</protein>
<feature type="domain" description="EGF-like" evidence="3">
    <location>
        <begin position="65"/>
        <end position="99"/>
    </location>
</feature>
<keyword evidence="1" id="KW-0472">Membrane</keyword>
<feature type="domain" description="EGF-like" evidence="3">
    <location>
        <begin position="225"/>
        <end position="259"/>
    </location>
</feature>
<gene>
    <name evidence="4" type="ORF">GLP15_4288</name>
</gene>
<keyword evidence="1" id="KW-0812">Transmembrane</keyword>
<reference evidence="4 5" key="1">
    <citation type="journal article" date="2010" name="BMC Genomics">
        <title>Genome analysis and comparative genomics of a Giardia intestinalis assemblage E isolate.</title>
        <authorList>
            <person name="Jerlstrom-Hultqvist J."/>
            <person name="Franzen O."/>
            <person name="Ankarklev J."/>
            <person name="Xu F."/>
            <person name="Nohynkova E."/>
            <person name="Andersson J.O."/>
            <person name="Svard S.G."/>
            <person name="Andersson B."/>
        </authorList>
    </citation>
    <scope>NUCLEOTIDE SEQUENCE [LARGE SCALE GENOMIC DNA]</scope>
    <source>
        <strain evidence="4 5">P15</strain>
    </source>
</reference>
<feature type="domain" description="EGF-like" evidence="3">
    <location>
        <begin position="185"/>
        <end position="219"/>
    </location>
</feature>
<dbReference type="EMBL" id="ACVC01000634">
    <property type="protein sequence ID" value="EFO60873.1"/>
    <property type="molecule type" value="Genomic_DNA"/>
</dbReference>
<feature type="domain" description="EGF-like" evidence="3">
    <location>
        <begin position="105"/>
        <end position="139"/>
    </location>
</feature>
<dbReference type="SMART" id="SM00261">
    <property type="entry name" value="FU"/>
    <property type="match status" value="3"/>
</dbReference>
<dbReference type="PANTHER" id="PTHR23275">
    <property type="entry name" value="CABRIOLET.-RELATED"/>
    <property type="match status" value="1"/>
</dbReference>
<keyword evidence="1" id="KW-1133">Transmembrane helix</keyword>
<dbReference type="InterPro" id="IPR005127">
    <property type="entry name" value="Giardia_VSP"/>
</dbReference>
<evidence type="ECO:0000259" key="3">
    <source>
        <dbReference type="SMART" id="SM00181"/>
    </source>
</evidence>
<dbReference type="SUPFAM" id="SSF57184">
    <property type="entry name" value="Growth factor receptor domain"/>
    <property type="match status" value="4"/>
</dbReference>
<dbReference type="Pfam" id="PF03302">
    <property type="entry name" value="VSP"/>
    <property type="match status" value="1"/>
</dbReference>
<evidence type="ECO:0000256" key="1">
    <source>
        <dbReference type="SAM" id="Phobius"/>
    </source>
</evidence>
<feature type="domain" description="EGF-like" evidence="3">
    <location>
        <begin position="16"/>
        <end position="54"/>
    </location>
</feature>
<dbReference type="Proteomes" id="UP000008974">
    <property type="component" value="Unassembled WGS sequence"/>
</dbReference>
<dbReference type="OrthoDB" id="300641at2759"/>
<comment type="caution">
    <text evidence="4">The sequence shown here is derived from an EMBL/GenBank/DDBJ whole genome shotgun (WGS) entry which is preliminary data.</text>
</comment>
<dbReference type="PANTHER" id="PTHR23275:SF100">
    <property type="entry name" value="EGF-LIKE DOMAIN-CONTAINING PROTEIN"/>
    <property type="match status" value="1"/>
</dbReference>
<dbReference type="Gene3D" id="2.10.220.10">
    <property type="entry name" value="Hormone Receptor, Insulin-like Growth Factor Receptor 1, Chain A, domain 2"/>
    <property type="match status" value="1"/>
</dbReference>
<feature type="domain" description="EGF-like" evidence="3">
    <location>
        <begin position="145"/>
        <end position="179"/>
    </location>
</feature>
<accession>E1F9J2</accession>
<organism evidence="4 5">
    <name type="scientific">Giardia intestinalis (strain P15)</name>
    <name type="common">Giardia lamblia</name>
    <dbReference type="NCBI Taxonomy" id="658858"/>
    <lineage>
        <taxon>Eukaryota</taxon>
        <taxon>Metamonada</taxon>
        <taxon>Diplomonadida</taxon>
        <taxon>Hexamitidae</taxon>
        <taxon>Giardiinae</taxon>
        <taxon>Giardia</taxon>
    </lineage>
</organism>
<feature type="domain" description="EGF-like" evidence="3">
    <location>
        <begin position="318"/>
        <end position="358"/>
    </location>
</feature>
<dbReference type="VEuPathDB" id="GiardiaDB:GLP15_4288"/>
<dbReference type="InterPro" id="IPR009030">
    <property type="entry name" value="Growth_fac_rcpt_cys_sf"/>
</dbReference>
<dbReference type="SMART" id="SM00181">
    <property type="entry name" value="EGF"/>
    <property type="match status" value="8"/>
</dbReference>
<evidence type="ECO:0000313" key="5">
    <source>
        <dbReference type="Proteomes" id="UP000008974"/>
    </source>
</evidence>
<dbReference type="InterPro" id="IPR006212">
    <property type="entry name" value="Furin_repeat"/>
</dbReference>
<evidence type="ECO:0000256" key="2">
    <source>
        <dbReference type="SAM" id="SignalP"/>
    </source>
</evidence>
<dbReference type="AlphaFoldDB" id="E1F9J2"/>
<sequence length="585" mass="60961">MLLLALCFALSTLAVQCRGSQHSSCAAGQCKVVRGVEVCTRCRAGHVLVNGVCTGNSAGNEAEPECAIPDCAQCNADDPAKCDKCRDGYSPNQEKTQCDKDPEPECAIPDCAQCNADDPAKCDKCRDGYSPNQEKTQCDKDPEPECAIPDCAQCNADDPAKCDKCRDGYSPNQEKTQCDKDPEPECAIPDCAQCNADDPAKCDKCRDGYSPNQEKTQCDKDPEPECAIPDCAQCNADDPAKCDKCRDGYSPNQEKTQCDKDPEQQCNTPNCKACDNPRTDREVCTECSEGNYLTPTKQCTQSCGTLGGYYNGDKVCEPCDPSCAACTTKGPTKCTLCPPGKRLQYTDEGAPQGGGSCVDECRPEGGAGGCETCGATIGGTKYCSKCSTSSEYPVNGVCTADNARAVVCVTKDGKGGCTTCDNGYFLQDGGCYKLGRQPGEQVCTVAGNDGQCQTCANGLEAQAGDCLRSACHPTCKMCSAADASTACTMCATGYYMVGAGPKACTSCEADSGSVKGVSGCLNCAPPSGDTGSVLCYLTKDDGTGGSTNKSGLTTGAIAGISVAVVIVVGGLVGFLCWWFLCRGKA</sequence>
<name>E1F9J2_GIAIA</name>
<keyword evidence="2" id="KW-0732">Signal</keyword>
<feature type="domain" description="EGF-like" evidence="3">
    <location>
        <begin position="465"/>
        <end position="508"/>
    </location>
</feature>
<dbReference type="OMA" id="NQEKTQC"/>
<dbReference type="InterPro" id="IPR000742">
    <property type="entry name" value="EGF"/>
</dbReference>
<feature type="transmembrane region" description="Helical" evidence="1">
    <location>
        <begin position="556"/>
        <end position="580"/>
    </location>
</feature>